<name>A0ABW4QEJ3_9BACL</name>
<dbReference type="InterPro" id="IPR050445">
    <property type="entry name" value="Bact_polysacc_biosynth/exp"/>
</dbReference>
<dbReference type="Gene3D" id="3.40.50.300">
    <property type="entry name" value="P-loop containing nucleotide triphosphate hydrolases"/>
    <property type="match status" value="1"/>
</dbReference>
<evidence type="ECO:0000256" key="3">
    <source>
        <dbReference type="ARBA" id="ARBA00022679"/>
    </source>
</evidence>
<dbReference type="SUPFAM" id="SSF52540">
    <property type="entry name" value="P-loop containing nucleoside triphosphate hydrolases"/>
    <property type="match status" value="1"/>
</dbReference>
<dbReference type="PANTHER" id="PTHR32309:SF13">
    <property type="entry name" value="FERRIC ENTEROBACTIN TRANSPORT PROTEIN FEPE"/>
    <property type="match status" value="1"/>
</dbReference>
<comment type="caution">
    <text evidence="10">The sequence shown here is derived from an EMBL/GenBank/DDBJ whole genome shotgun (WGS) entry which is preliminary data.</text>
</comment>
<evidence type="ECO:0000313" key="10">
    <source>
        <dbReference type="EMBL" id="MFD1862010.1"/>
    </source>
</evidence>
<dbReference type="Pfam" id="PF13614">
    <property type="entry name" value="AAA_31"/>
    <property type="match status" value="1"/>
</dbReference>
<gene>
    <name evidence="10" type="ORF">ACFSDB_03670</name>
</gene>
<dbReference type="RefSeq" id="WP_204890937.1">
    <property type="nucleotide sequence ID" value="NZ_JBHUFW010000004.1"/>
</dbReference>
<dbReference type="InterPro" id="IPR005702">
    <property type="entry name" value="Wzc-like_C"/>
</dbReference>
<comment type="similarity">
    <text evidence="1">Belongs to the CpsD/CapB family.</text>
</comment>
<keyword evidence="7" id="KW-0829">Tyrosine-protein kinase</keyword>
<keyword evidence="6" id="KW-0067">ATP-binding</keyword>
<accession>A0ABW4QEJ3</accession>
<dbReference type="InterPro" id="IPR027417">
    <property type="entry name" value="P-loop_NTPase"/>
</dbReference>
<dbReference type="Proteomes" id="UP001597273">
    <property type="component" value="Unassembled WGS sequence"/>
</dbReference>
<dbReference type="CDD" id="cd05387">
    <property type="entry name" value="BY-kinase"/>
    <property type="match status" value="1"/>
</dbReference>
<dbReference type="EC" id="2.7.10.2" evidence="2"/>
<dbReference type="InterPro" id="IPR025669">
    <property type="entry name" value="AAA_dom"/>
</dbReference>
<reference evidence="11" key="1">
    <citation type="journal article" date="2019" name="Int. J. Syst. Evol. Microbiol.">
        <title>The Global Catalogue of Microorganisms (GCM) 10K type strain sequencing project: providing services to taxonomists for standard genome sequencing and annotation.</title>
        <authorList>
            <consortium name="The Broad Institute Genomics Platform"/>
            <consortium name="The Broad Institute Genome Sequencing Center for Infectious Disease"/>
            <person name="Wu L."/>
            <person name="Ma J."/>
        </authorList>
    </citation>
    <scope>NUCLEOTIDE SEQUENCE [LARGE SCALE GENOMIC DNA]</scope>
    <source>
        <strain evidence="11">CGMCC 1.15475</strain>
    </source>
</reference>
<dbReference type="GO" id="GO:0004715">
    <property type="term" value="F:non-membrane spanning protein tyrosine kinase activity"/>
    <property type="evidence" value="ECO:0007669"/>
    <property type="project" value="UniProtKB-EC"/>
</dbReference>
<dbReference type="NCBIfam" id="TIGR01007">
    <property type="entry name" value="eps_fam"/>
    <property type="match status" value="1"/>
</dbReference>
<evidence type="ECO:0000313" key="11">
    <source>
        <dbReference type="Proteomes" id="UP001597273"/>
    </source>
</evidence>
<keyword evidence="4" id="KW-0547">Nucleotide-binding</keyword>
<feature type="domain" description="AAA" evidence="9">
    <location>
        <begin position="58"/>
        <end position="175"/>
    </location>
</feature>
<dbReference type="PANTHER" id="PTHR32309">
    <property type="entry name" value="TYROSINE-PROTEIN KINASE"/>
    <property type="match status" value="1"/>
</dbReference>
<evidence type="ECO:0000256" key="4">
    <source>
        <dbReference type="ARBA" id="ARBA00022741"/>
    </source>
</evidence>
<keyword evidence="3 10" id="KW-0808">Transferase</keyword>
<comment type="catalytic activity">
    <reaction evidence="8">
        <text>L-tyrosyl-[protein] + ATP = O-phospho-L-tyrosyl-[protein] + ADP + H(+)</text>
        <dbReference type="Rhea" id="RHEA:10596"/>
        <dbReference type="Rhea" id="RHEA-COMP:10136"/>
        <dbReference type="Rhea" id="RHEA-COMP:20101"/>
        <dbReference type="ChEBI" id="CHEBI:15378"/>
        <dbReference type="ChEBI" id="CHEBI:30616"/>
        <dbReference type="ChEBI" id="CHEBI:46858"/>
        <dbReference type="ChEBI" id="CHEBI:61978"/>
        <dbReference type="ChEBI" id="CHEBI:456216"/>
        <dbReference type="EC" id="2.7.10.2"/>
    </reaction>
</comment>
<evidence type="ECO:0000256" key="6">
    <source>
        <dbReference type="ARBA" id="ARBA00022840"/>
    </source>
</evidence>
<sequence length="217" mass="23658">MEKKKSKSRIGKEHFTVSTGSQNPIAEQFRRLRTNINFSFSNQEVQSLVITSAAATEGKSWIAANLAIIYAQEGKKVLLVDSDMRNPTVHKNFNVSNDVGLSNVLAGEMKAEAAIKKTFVEHLDLMPCGPVPLNPAELLASEYTNKMFDSMKLSYDIIISDSPALLSVVDGQILANKCDGSILVINSGKTDRQEAIKAKDAIALSNGRLMGVILNNF</sequence>
<keyword evidence="11" id="KW-1185">Reference proteome</keyword>
<evidence type="ECO:0000256" key="5">
    <source>
        <dbReference type="ARBA" id="ARBA00022777"/>
    </source>
</evidence>
<proteinExistence type="inferred from homology"/>
<evidence type="ECO:0000256" key="7">
    <source>
        <dbReference type="ARBA" id="ARBA00023137"/>
    </source>
</evidence>
<evidence type="ECO:0000256" key="8">
    <source>
        <dbReference type="ARBA" id="ARBA00051245"/>
    </source>
</evidence>
<organism evidence="10 11">
    <name type="scientific">Planococcus chinensis</name>
    <dbReference type="NCBI Taxonomy" id="272917"/>
    <lineage>
        <taxon>Bacteria</taxon>
        <taxon>Bacillati</taxon>
        <taxon>Bacillota</taxon>
        <taxon>Bacilli</taxon>
        <taxon>Bacillales</taxon>
        <taxon>Caryophanaceae</taxon>
        <taxon>Planococcus</taxon>
    </lineage>
</organism>
<evidence type="ECO:0000256" key="1">
    <source>
        <dbReference type="ARBA" id="ARBA00007316"/>
    </source>
</evidence>
<evidence type="ECO:0000259" key="9">
    <source>
        <dbReference type="Pfam" id="PF13614"/>
    </source>
</evidence>
<dbReference type="EMBL" id="JBHUFW010000004">
    <property type="protein sequence ID" value="MFD1862010.1"/>
    <property type="molecule type" value="Genomic_DNA"/>
</dbReference>
<protein>
    <recommendedName>
        <fullName evidence="2">non-specific protein-tyrosine kinase</fullName>
        <ecNumber evidence="2">2.7.10.2</ecNumber>
    </recommendedName>
</protein>
<evidence type="ECO:0000256" key="2">
    <source>
        <dbReference type="ARBA" id="ARBA00011903"/>
    </source>
</evidence>
<keyword evidence="5 10" id="KW-0418">Kinase</keyword>